<sequence length="272" mass="31291">MKRQISIQSFFGSSSKRPKSVETQPQELKTLQMPNQPQKAVEQSESDTRSQCLTPNDVTSWFGRTLNNDEKYTIYTKGVTIPDTFKFPSTKIADKNRCFRKEWISKYPGLVYSIEEDGAYCLHCVLFEKEPEKRGKLVNAPFKNWKKALEVFDEHFWGKSTKSLKRGGRAVDVVSALESVSLVKEALQDVRDNIGEFHAKWYSQILKMADDLDVTPSKPRTCGRQTTRSNVPCESTEDYYKKTIAIPLLDHMLTEMNSGLVTCKSRHPWDFR</sequence>
<evidence type="ECO:0000256" key="1">
    <source>
        <dbReference type="SAM" id="MobiDB-lite"/>
    </source>
</evidence>
<dbReference type="OrthoDB" id="6590038at2759"/>
<name>A0A8S3SNE0_MYTED</name>
<dbReference type="PANTHER" id="PTHR46289">
    <property type="entry name" value="52 KDA REPRESSOR OF THE INHIBITOR OF THE PROTEIN KINASE-LIKE PROTEIN-RELATED"/>
    <property type="match status" value="1"/>
</dbReference>
<reference evidence="3" key="1">
    <citation type="submission" date="2021-03" db="EMBL/GenBank/DDBJ databases">
        <authorList>
            <person name="Bekaert M."/>
        </authorList>
    </citation>
    <scope>NUCLEOTIDE SEQUENCE</scope>
</reference>
<gene>
    <name evidence="3" type="ORF">MEDL_32083</name>
</gene>
<dbReference type="InterPro" id="IPR006580">
    <property type="entry name" value="Znf_TTF"/>
</dbReference>
<dbReference type="Proteomes" id="UP000683360">
    <property type="component" value="Unassembled WGS sequence"/>
</dbReference>
<feature type="region of interest" description="Disordered" evidence="1">
    <location>
        <begin position="1"/>
        <end position="51"/>
    </location>
</feature>
<dbReference type="AlphaFoldDB" id="A0A8S3SNE0"/>
<organism evidence="3 4">
    <name type="scientific">Mytilus edulis</name>
    <name type="common">Blue mussel</name>
    <dbReference type="NCBI Taxonomy" id="6550"/>
    <lineage>
        <taxon>Eukaryota</taxon>
        <taxon>Metazoa</taxon>
        <taxon>Spiralia</taxon>
        <taxon>Lophotrochozoa</taxon>
        <taxon>Mollusca</taxon>
        <taxon>Bivalvia</taxon>
        <taxon>Autobranchia</taxon>
        <taxon>Pteriomorphia</taxon>
        <taxon>Mytilida</taxon>
        <taxon>Mytiloidea</taxon>
        <taxon>Mytilidae</taxon>
        <taxon>Mytilinae</taxon>
        <taxon>Mytilus</taxon>
    </lineage>
</organism>
<comment type="caution">
    <text evidence="3">The sequence shown here is derived from an EMBL/GenBank/DDBJ whole genome shotgun (WGS) entry which is preliminary data.</text>
</comment>
<feature type="compositionally biased region" description="Polar residues" evidence="1">
    <location>
        <begin position="21"/>
        <end position="51"/>
    </location>
</feature>
<dbReference type="InterPro" id="IPR052958">
    <property type="entry name" value="IFN-induced_PKR_regulator"/>
</dbReference>
<dbReference type="SMART" id="SM00597">
    <property type="entry name" value="ZnF_TTF"/>
    <property type="match status" value="1"/>
</dbReference>
<feature type="compositionally biased region" description="Low complexity" evidence="1">
    <location>
        <begin position="1"/>
        <end position="15"/>
    </location>
</feature>
<protein>
    <recommendedName>
        <fullName evidence="2">TTF-type domain-containing protein</fullName>
    </recommendedName>
</protein>
<keyword evidence="4" id="KW-1185">Reference proteome</keyword>
<dbReference type="PANTHER" id="PTHR46289:SF16">
    <property type="entry name" value="52 KDA REPRESSOR OF THE INHIBITOR OF THE PROTEIN KINASE"/>
    <property type="match status" value="1"/>
</dbReference>
<evidence type="ECO:0000313" key="4">
    <source>
        <dbReference type="Proteomes" id="UP000683360"/>
    </source>
</evidence>
<proteinExistence type="predicted"/>
<feature type="domain" description="TTF-type" evidence="2">
    <location>
        <begin position="95"/>
        <end position="186"/>
    </location>
</feature>
<dbReference type="EMBL" id="CAJPWZ010001599">
    <property type="protein sequence ID" value="CAG2218417.1"/>
    <property type="molecule type" value="Genomic_DNA"/>
</dbReference>
<evidence type="ECO:0000259" key="2">
    <source>
        <dbReference type="SMART" id="SM00597"/>
    </source>
</evidence>
<accession>A0A8S3SNE0</accession>
<evidence type="ECO:0000313" key="3">
    <source>
        <dbReference type="EMBL" id="CAG2218417.1"/>
    </source>
</evidence>